<dbReference type="PANTHER" id="PTHR34309:SF1">
    <property type="entry name" value="PROTEIN GLCG"/>
    <property type="match status" value="1"/>
</dbReference>
<dbReference type="EMBL" id="CP104562">
    <property type="protein sequence ID" value="UXH79087.1"/>
    <property type="molecule type" value="Genomic_DNA"/>
</dbReference>
<name>A0ABY6B499_9BURK</name>
<evidence type="ECO:0000313" key="1">
    <source>
        <dbReference type="EMBL" id="UXH79087.1"/>
    </source>
</evidence>
<organism evidence="1 2">
    <name type="scientific">Roseateles amylovorans</name>
    <dbReference type="NCBI Taxonomy" id="2978473"/>
    <lineage>
        <taxon>Bacteria</taxon>
        <taxon>Pseudomonadati</taxon>
        <taxon>Pseudomonadota</taxon>
        <taxon>Betaproteobacteria</taxon>
        <taxon>Burkholderiales</taxon>
        <taxon>Sphaerotilaceae</taxon>
        <taxon>Roseateles</taxon>
    </lineage>
</organism>
<accession>A0ABY6B499</accession>
<dbReference type="Pfam" id="PF03928">
    <property type="entry name" value="HbpS-like"/>
    <property type="match status" value="1"/>
</dbReference>
<dbReference type="PANTHER" id="PTHR34309">
    <property type="entry name" value="SLR1406 PROTEIN"/>
    <property type="match status" value="1"/>
</dbReference>
<dbReference type="RefSeq" id="WP_261758906.1">
    <property type="nucleotide sequence ID" value="NZ_CP104562.2"/>
</dbReference>
<protein>
    <submittedName>
        <fullName evidence="1">Heme-binding protein</fullName>
    </submittedName>
</protein>
<gene>
    <name evidence="1" type="ORF">N4261_03885</name>
</gene>
<dbReference type="InterPro" id="IPR052517">
    <property type="entry name" value="GlcG_carb_metab_protein"/>
</dbReference>
<proteinExistence type="predicted"/>
<dbReference type="SUPFAM" id="SSF143744">
    <property type="entry name" value="GlcG-like"/>
    <property type="match status" value="1"/>
</dbReference>
<sequence length="152" mass="14816">MTHTIQTLSLADAKAMTQAAEAHAATLGIPFSIAVVDGGGHLLSFSRGDGGAVGCVDLAINKAFTAVAYGRATADIAPLAQPGAPLFGLQHSLNGRAVVFGGGVPVTSHGAVIGAVGASAGTIEQDISVAMAALSALTDTATPTAPRVPTAS</sequence>
<keyword evidence="2" id="KW-1185">Reference proteome</keyword>
<evidence type="ECO:0000313" key="2">
    <source>
        <dbReference type="Proteomes" id="UP001064933"/>
    </source>
</evidence>
<dbReference type="InterPro" id="IPR038084">
    <property type="entry name" value="PduO/GlcC-like_sf"/>
</dbReference>
<reference evidence="1" key="1">
    <citation type="submission" date="2022-10" db="EMBL/GenBank/DDBJ databases">
        <title>Characterization and whole genome sequencing of a new Roseateles species, isolated from fresh water.</title>
        <authorList>
            <person name="Guliayeva D.Y."/>
            <person name="Akhremchuk A.E."/>
            <person name="Sikolenko M.A."/>
            <person name="Valentovich L.N."/>
            <person name="Sidarenka A.V."/>
        </authorList>
    </citation>
    <scope>NUCLEOTIDE SEQUENCE</scope>
    <source>
        <strain evidence="1">BIM B-1768</strain>
    </source>
</reference>
<dbReference type="InterPro" id="IPR005624">
    <property type="entry name" value="PduO/GlcC-like"/>
</dbReference>
<dbReference type="Gene3D" id="3.30.450.150">
    <property type="entry name" value="Haem-degrading domain"/>
    <property type="match status" value="1"/>
</dbReference>
<dbReference type="Proteomes" id="UP001064933">
    <property type="component" value="Chromosome"/>
</dbReference>